<dbReference type="EMBL" id="FWZT01000031">
    <property type="protein sequence ID" value="SMF77457.1"/>
    <property type="molecule type" value="Genomic_DNA"/>
</dbReference>
<organism evidence="1 2">
    <name type="scientific">Pseudobacteriovorax antillogorgiicola</name>
    <dbReference type="NCBI Taxonomy" id="1513793"/>
    <lineage>
        <taxon>Bacteria</taxon>
        <taxon>Pseudomonadati</taxon>
        <taxon>Bdellovibrionota</taxon>
        <taxon>Oligoflexia</taxon>
        <taxon>Oligoflexales</taxon>
        <taxon>Pseudobacteriovoracaceae</taxon>
        <taxon>Pseudobacteriovorax</taxon>
    </lineage>
</organism>
<dbReference type="Gene3D" id="2.80.10.50">
    <property type="match status" value="1"/>
</dbReference>
<gene>
    <name evidence="1" type="ORF">SAMN06296036_13148</name>
</gene>
<evidence type="ECO:0000313" key="2">
    <source>
        <dbReference type="Proteomes" id="UP000192907"/>
    </source>
</evidence>
<dbReference type="PROSITE" id="PS50231">
    <property type="entry name" value="RICIN_B_LECTIN"/>
    <property type="match status" value="1"/>
</dbReference>
<evidence type="ECO:0000313" key="1">
    <source>
        <dbReference type="EMBL" id="SMF77457.1"/>
    </source>
</evidence>
<keyword evidence="2" id="KW-1185">Reference proteome</keyword>
<dbReference type="AlphaFoldDB" id="A0A1Y6CVD1"/>
<accession>A0A1Y6CVD1</accession>
<dbReference type="SUPFAM" id="SSF50370">
    <property type="entry name" value="Ricin B-like lectins"/>
    <property type="match status" value="1"/>
</dbReference>
<sequence>MHFEEYMKLREALQLIIGTTLIVSCSQTDLKSGNADAPKSEAETADITEDTSLANEPVSVAGAFLMCQYEGSESQGIHTVGCDIRNQDQRSLSDLGDVSFTWNREASIPSIIRLGPLPYKLTLTSIQLDTRTAFIEATLNLPARTLAVKLDIGSIEGLPSTQVLSGFAANILLVRSWPENGAEGPIVLIDGRCITSTEINFSGGQKVQVQPCVASNPFQQFVFSTAADGTSFNIQKAGEEECMDIPIDDGLEVLSVNTFRSCHEDSNQMFRFTERNGFFSMSATPVTGQCFYATGSDILLQPCYSTTQ</sequence>
<proteinExistence type="predicted"/>
<dbReference type="InterPro" id="IPR035992">
    <property type="entry name" value="Ricin_B-like_lectins"/>
</dbReference>
<protein>
    <submittedName>
        <fullName evidence="1">Ricin-type beta-trefoil lectin domain-containing protein</fullName>
    </submittedName>
</protein>
<dbReference type="GO" id="GO:0030246">
    <property type="term" value="F:carbohydrate binding"/>
    <property type="evidence" value="ECO:0007669"/>
    <property type="project" value="UniProtKB-KW"/>
</dbReference>
<reference evidence="2" key="1">
    <citation type="submission" date="2017-04" db="EMBL/GenBank/DDBJ databases">
        <authorList>
            <person name="Varghese N."/>
            <person name="Submissions S."/>
        </authorList>
    </citation>
    <scope>NUCLEOTIDE SEQUENCE [LARGE SCALE GENOMIC DNA]</scope>
    <source>
        <strain evidence="2">RKEM611</strain>
    </source>
</reference>
<keyword evidence="1" id="KW-0430">Lectin</keyword>
<dbReference type="CDD" id="cd00161">
    <property type="entry name" value="beta-trefoil_Ricin-like"/>
    <property type="match status" value="1"/>
</dbReference>
<dbReference type="STRING" id="1513793.SAMN06296036_13148"/>
<dbReference type="Proteomes" id="UP000192907">
    <property type="component" value="Unassembled WGS sequence"/>
</dbReference>
<name>A0A1Y6CVD1_9BACT</name>